<evidence type="ECO:0000313" key="1">
    <source>
        <dbReference type="EMBL" id="MCI38335.1"/>
    </source>
</evidence>
<dbReference type="Proteomes" id="UP000265520">
    <property type="component" value="Unassembled WGS sequence"/>
</dbReference>
<dbReference type="EMBL" id="LXQA010254523">
    <property type="protein sequence ID" value="MCI38335.1"/>
    <property type="molecule type" value="Genomic_DNA"/>
</dbReference>
<protein>
    <submittedName>
        <fullName evidence="1">Uncharacterized protein</fullName>
    </submittedName>
</protein>
<proteinExistence type="predicted"/>
<sequence>YATISCPDCDSILVLAISRNVATAGSSSSIG</sequence>
<evidence type="ECO:0000313" key="2">
    <source>
        <dbReference type="Proteomes" id="UP000265520"/>
    </source>
</evidence>
<comment type="caution">
    <text evidence="1">The sequence shown here is derived from an EMBL/GenBank/DDBJ whole genome shotgun (WGS) entry which is preliminary data.</text>
</comment>
<keyword evidence="2" id="KW-1185">Reference proteome</keyword>
<organism evidence="1 2">
    <name type="scientific">Trifolium medium</name>
    <dbReference type="NCBI Taxonomy" id="97028"/>
    <lineage>
        <taxon>Eukaryota</taxon>
        <taxon>Viridiplantae</taxon>
        <taxon>Streptophyta</taxon>
        <taxon>Embryophyta</taxon>
        <taxon>Tracheophyta</taxon>
        <taxon>Spermatophyta</taxon>
        <taxon>Magnoliopsida</taxon>
        <taxon>eudicotyledons</taxon>
        <taxon>Gunneridae</taxon>
        <taxon>Pentapetalae</taxon>
        <taxon>rosids</taxon>
        <taxon>fabids</taxon>
        <taxon>Fabales</taxon>
        <taxon>Fabaceae</taxon>
        <taxon>Papilionoideae</taxon>
        <taxon>50 kb inversion clade</taxon>
        <taxon>NPAAA clade</taxon>
        <taxon>Hologalegina</taxon>
        <taxon>IRL clade</taxon>
        <taxon>Trifolieae</taxon>
        <taxon>Trifolium</taxon>
    </lineage>
</organism>
<feature type="non-terminal residue" evidence="1">
    <location>
        <position position="1"/>
    </location>
</feature>
<reference evidence="1 2" key="1">
    <citation type="journal article" date="2018" name="Front. Plant Sci.">
        <title>Red Clover (Trifolium pratense) and Zigzag Clover (T. medium) - A Picture of Genomic Similarities and Differences.</title>
        <authorList>
            <person name="Dluhosova J."/>
            <person name="Istvanek J."/>
            <person name="Nedelnik J."/>
            <person name="Repkova J."/>
        </authorList>
    </citation>
    <scope>NUCLEOTIDE SEQUENCE [LARGE SCALE GENOMIC DNA]</scope>
    <source>
        <strain evidence="2">cv. 10/8</strain>
        <tissue evidence="1">Leaf</tissue>
    </source>
</reference>
<accession>A0A392RRX2</accession>
<name>A0A392RRX2_9FABA</name>
<dbReference type="AlphaFoldDB" id="A0A392RRX2"/>